<organism evidence="1 2">
    <name type="scientific">Pseudoduganella umbonata</name>
    <dbReference type="NCBI Taxonomy" id="864828"/>
    <lineage>
        <taxon>Bacteria</taxon>
        <taxon>Pseudomonadati</taxon>
        <taxon>Pseudomonadota</taxon>
        <taxon>Betaproteobacteria</taxon>
        <taxon>Burkholderiales</taxon>
        <taxon>Oxalobacteraceae</taxon>
        <taxon>Telluria group</taxon>
        <taxon>Pseudoduganella</taxon>
    </lineage>
</organism>
<evidence type="ECO:0008006" key="3">
    <source>
        <dbReference type="Google" id="ProtNLM"/>
    </source>
</evidence>
<dbReference type="InterPro" id="IPR036737">
    <property type="entry name" value="OmpA-like_sf"/>
</dbReference>
<sequence length="206" mass="21278">MENPRAHAAARCTLIAALVAAGGCHTPPARERLQVTAAPASPVSLAITPLVHRGTSRFAFCATGTCSVASPKTPAGTGVDYRPATAATAPPGRAAGQPAQSIDLPFAFNATALRAADLRRLRATVKETAPVSVRITGRSDALGEPSVRQRIALARADAVRTAVLAATPGADVTIDHEISTDTAVPAATRRHQRRATVHLIPTPTRP</sequence>
<dbReference type="PROSITE" id="PS51257">
    <property type="entry name" value="PROKAR_LIPOPROTEIN"/>
    <property type="match status" value="1"/>
</dbReference>
<dbReference type="SUPFAM" id="SSF103088">
    <property type="entry name" value="OmpA-like"/>
    <property type="match status" value="1"/>
</dbReference>
<comment type="caution">
    <text evidence="1">The sequence shown here is derived from an EMBL/GenBank/DDBJ whole genome shotgun (WGS) entry which is preliminary data.</text>
</comment>
<protein>
    <recommendedName>
        <fullName evidence="3">OmpA family protein</fullName>
    </recommendedName>
</protein>
<evidence type="ECO:0000313" key="2">
    <source>
        <dbReference type="Proteomes" id="UP000584325"/>
    </source>
</evidence>
<dbReference type="AlphaFoldDB" id="A0A7W5EBU1"/>
<name>A0A7W5EBU1_9BURK</name>
<gene>
    <name evidence="1" type="ORF">FHS02_002511</name>
</gene>
<dbReference type="EMBL" id="JACHXS010000004">
    <property type="protein sequence ID" value="MBB3221701.1"/>
    <property type="molecule type" value="Genomic_DNA"/>
</dbReference>
<accession>A0A7W5EBU1</accession>
<dbReference type="RefSeq" id="WP_175424646.1">
    <property type="nucleotide sequence ID" value="NZ_CP040017.1"/>
</dbReference>
<reference evidence="1 2" key="1">
    <citation type="submission" date="2020-08" db="EMBL/GenBank/DDBJ databases">
        <title>Genomic Encyclopedia of Type Strains, Phase III (KMG-III): the genomes of soil and plant-associated and newly described type strains.</title>
        <authorList>
            <person name="Whitman W."/>
        </authorList>
    </citation>
    <scope>NUCLEOTIDE SEQUENCE [LARGE SCALE GENOMIC DNA]</scope>
    <source>
        <strain evidence="1 2">CECT 7753</strain>
    </source>
</reference>
<proteinExistence type="predicted"/>
<dbReference type="Proteomes" id="UP000584325">
    <property type="component" value="Unassembled WGS sequence"/>
</dbReference>
<evidence type="ECO:0000313" key="1">
    <source>
        <dbReference type="EMBL" id="MBB3221701.1"/>
    </source>
</evidence>